<comment type="caution">
    <text evidence="1">The sequence shown here is derived from an EMBL/GenBank/DDBJ whole genome shotgun (WGS) entry which is preliminary data.</text>
</comment>
<organism evidence="1 2">
    <name type="scientific">Protopolystoma xenopodis</name>
    <dbReference type="NCBI Taxonomy" id="117903"/>
    <lineage>
        <taxon>Eukaryota</taxon>
        <taxon>Metazoa</taxon>
        <taxon>Spiralia</taxon>
        <taxon>Lophotrochozoa</taxon>
        <taxon>Platyhelminthes</taxon>
        <taxon>Monogenea</taxon>
        <taxon>Polyopisthocotylea</taxon>
        <taxon>Polystomatidea</taxon>
        <taxon>Polystomatidae</taxon>
        <taxon>Protopolystoma</taxon>
    </lineage>
</organism>
<evidence type="ECO:0000313" key="2">
    <source>
        <dbReference type="Proteomes" id="UP000784294"/>
    </source>
</evidence>
<evidence type="ECO:0000313" key="1">
    <source>
        <dbReference type="EMBL" id="VEL29685.1"/>
    </source>
</evidence>
<dbReference type="Gene3D" id="3.40.50.1910">
    <property type="match status" value="1"/>
</dbReference>
<dbReference type="InterPro" id="IPR036045">
    <property type="entry name" value="Sec1-like_sf"/>
</dbReference>
<dbReference type="Proteomes" id="UP000784294">
    <property type="component" value="Unassembled WGS sequence"/>
</dbReference>
<dbReference type="OrthoDB" id="10251230at2759"/>
<dbReference type="InterPro" id="IPR027482">
    <property type="entry name" value="Sec1-like_dom2"/>
</dbReference>
<proteinExistence type="predicted"/>
<dbReference type="SUPFAM" id="SSF56815">
    <property type="entry name" value="Sec1/munc18-like (SM) proteins"/>
    <property type="match status" value="1"/>
</dbReference>
<dbReference type="EMBL" id="CAAALY010105329">
    <property type="protein sequence ID" value="VEL29685.1"/>
    <property type="molecule type" value="Genomic_DNA"/>
</dbReference>
<sequence>MLSLPPTSSGPSVPRSKQSFTDAYVFIIGGGNYTEYQNLIDWASSANNPVGASGSISSGLAGSAASSVSAVAEGLGFGSSSSTGRTGLTALATGGASRHVVYGCTELLRPTEFLSQVNRTEPVL</sequence>
<reference evidence="1" key="1">
    <citation type="submission" date="2018-11" db="EMBL/GenBank/DDBJ databases">
        <authorList>
            <consortium name="Pathogen Informatics"/>
        </authorList>
    </citation>
    <scope>NUCLEOTIDE SEQUENCE</scope>
</reference>
<gene>
    <name evidence="1" type="ORF">PXEA_LOCUS23125</name>
</gene>
<accession>A0A3S5AVM3</accession>
<keyword evidence="2" id="KW-1185">Reference proteome</keyword>
<dbReference type="AlphaFoldDB" id="A0A3S5AVM3"/>
<protein>
    <submittedName>
        <fullName evidence="1">Uncharacterized protein</fullName>
    </submittedName>
</protein>
<name>A0A3S5AVM3_9PLAT</name>